<reference evidence="1 2" key="1">
    <citation type="submission" date="2024-02" db="EMBL/GenBank/DDBJ databases">
        <authorList>
            <person name="Vignale AGUSTIN F."/>
            <person name="Sosa J E."/>
            <person name="Modenutti C."/>
        </authorList>
    </citation>
    <scope>NUCLEOTIDE SEQUENCE [LARGE SCALE GENOMIC DNA]</scope>
</reference>
<name>A0ABC8UPU4_9AQUA</name>
<keyword evidence="2" id="KW-1185">Reference proteome</keyword>
<dbReference type="PANTHER" id="PTHR36057:SF1">
    <property type="entry name" value="LIPOPROTEIN LIPID ATTACHMENT SITE-LIKE PROTEIN, PUTATIVE (DUF1223)-RELATED"/>
    <property type="match status" value="1"/>
</dbReference>
<protein>
    <submittedName>
        <fullName evidence="1">Uncharacterized protein</fullName>
    </submittedName>
</protein>
<dbReference type="InterPro" id="IPR036249">
    <property type="entry name" value="Thioredoxin-like_sf"/>
</dbReference>
<dbReference type="Proteomes" id="UP001642360">
    <property type="component" value="Unassembled WGS sequence"/>
</dbReference>
<sequence length="365" mass="40521">MDREKYTYRFTESGYRRKRLDPFLAFCFTTFLSPPPPPIFHIAASFSLSSIFFFDSFLSPQENCLSLDPFFIAGHVTMGRGLFSCFGKASSSSKHASSNENATADLSAEEQRRGGAVVVELFSSQGCVTSPEAELLLSRLGRGDFNLDAPVILLAYHVDYWDYMGWKDPFGSSQWTVRQKAYVEALKLDTMFTPQVVVQGKAQCMGNDQDALLSCIADAPRVPAPTLQATFQRSTPESLQVSLTGALRTKVDSHGADVMVALYENGLVTDCPKGRTKGVFWPMTLSLEGSISSVLSKTSLRRKQFQELSISLYGKDSTAANVVLLSLCKMDFIIFSVRRTFNCQTIYNLLTACILWYFPADVSRS</sequence>
<dbReference type="EMBL" id="CAUOFW020008502">
    <property type="protein sequence ID" value="CAK9183070.1"/>
    <property type="molecule type" value="Genomic_DNA"/>
</dbReference>
<evidence type="ECO:0000313" key="1">
    <source>
        <dbReference type="EMBL" id="CAK9183070.1"/>
    </source>
</evidence>
<proteinExistence type="predicted"/>
<dbReference type="SUPFAM" id="SSF52833">
    <property type="entry name" value="Thioredoxin-like"/>
    <property type="match status" value="1"/>
</dbReference>
<gene>
    <name evidence="1" type="ORF">ILEXP_LOCUS53304</name>
</gene>
<comment type="caution">
    <text evidence="1">The sequence shown here is derived from an EMBL/GenBank/DDBJ whole genome shotgun (WGS) entry which is preliminary data.</text>
</comment>
<dbReference type="Pfam" id="PF06764">
    <property type="entry name" value="DUF1223"/>
    <property type="match status" value="1"/>
</dbReference>
<organism evidence="1 2">
    <name type="scientific">Ilex paraguariensis</name>
    <name type="common">yerba mate</name>
    <dbReference type="NCBI Taxonomy" id="185542"/>
    <lineage>
        <taxon>Eukaryota</taxon>
        <taxon>Viridiplantae</taxon>
        <taxon>Streptophyta</taxon>
        <taxon>Embryophyta</taxon>
        <taxon>Tracheophyta</taxon>
        <taxon>Spermatophyta</taxon>
        <taxon>Magnoliopsida</taxon>
        <taxon>eudicotyledons</taxon>
        <taxon>Gunneridae</taxon>
        <taxon>Pentapetalae</taxon>
        <taxon>asterids</taxon>
        <taxon>campanulids</taxon>
        <taxon>Aquifoliales</taxon>
        <taxon>Aquifoliaceae</taxon>
        <taxon>Ilex</taxon>
    </lineage>
</organism>
<dbReference type="AlphaFoldDB" id="A0ABC8UPU4"/>
<accession>A0ABC8UPU4</accession>
<evidence type="ECO:0000313" key="2">
    <source>
        <dbReference type="Proteomes" id="UP001642360"/>
    </source>
</evidence>
<dbReference type="InterPro" id="IPR010634">
    <property type="entry name" value="DUF1223"/>
</dbReference>
<dbReference type="PANTHER" id="PTHR36057">
    <property type="match status" value="1"/>
</dbReference>